<comment type="subcellular location">
    <subcellularLocation>
        <location evidence="1">Cytoplasm</location>
    </subcellularLocation>
</comment>
<dbReference type="GO" id="GO:0005737">
    <property type="term" value="C:cytoplasm"/>
    <property type="evidence" value="ECO:0007669"/>
    <property type="project" value="UniProtKB-SubCell"/>
</dbReference>
<keyword evidence="5" id="KW-0560">Oxidoreductase</keyword>
<dbReference type="InterPro" id="IPR002347">
    <property type="entry name" value="SDR_fam"/>
</dbReference>
<comment type="caution">
    <text evidence="7">The sequence shown here is derived from an EMBL/GenBank/DDBJ whole genome shotgun (WGS) entry which is preliminary data.</text>
</comment>
<dbReference type="PRINTS" id="PR00081">
    <property type="entry name" value="GDHRDH"/>
</dbReference>
<feature type="domain" description="Ketoreductase" evidence="6">
    <location>
        <begin position="2"/>
        <end position="175"/>
    </location>
</feature>
<evidence type="ECO:0000256" key="4">
    <source>
        <dbReference type="ARBA" id="ARBA00022857"/>
    </source>
</evidence>
<dbReference type="PROSITE" id="PS00061">
    <property type="entry name" value="ADH_SHORT"/>
    <property type="match status" value="1"/>
</dbReference>
<dbReference type="OrthoDB" id="9794387at2"/>
<accession>A0A0W0V8X5</accession>
<dbReference type="AlphaFoldDB" id="A0A0W0V8X5"/>
<dbReference type="Pfam" id="PF00106">
    <property type="entry name" value="adh_short"/>
    <property type="match status" value="1"/>
</dbReference>
<dbReference type="PANTHER" id="PTHR44085:SF2">
    <property type="entry name" value="SEPIAPTERIN REDUCTASE"/>
    <property type="match status" value="1"/>
</dbReference>
<dbReference type="PANTHER" id="PTHR44085">
    <property type="entry name" value="SEPIAPTERIN REDUCTASE"/>
    <property type="match status" value="1"/>
</dbReference>
<keyword evidence="4" id="KW-0521">NADP</keyword>
<gene>
    <name evidence="7" type="primary">yueD</name>
    <name evidence="7" type="ORF">Ljor_0887</name>
</gene>
<evidence type="ECO:0000256" key="2">
    <source>
        <dbReference type="ARBA" id="ARBA00006484"/>
    </source>
</evidence>
<evidence type="ECO:0000313" key="7">
    <source>
        <dbReference type="EMBL" id="KTD16581.1"/>
    </source>
</evidence>
<comment type="similarity">
    <text evidence="2">Belongs to the short-chain dehydrogenases/reductases (SDR) family.</text>
</comment>
<dbReference type="PATRIC" id="fig|456.5.peg.943"/>
<dbReference type="SMART" id="SM00822">
    <property type="entry name" value="PKS_KR"/>
    <property type="match status" value="1"/>
</dbReference>
<evidence type="ECO:0000313" key="8">
    <source>
        <dbReference type="Proteomes" id="UP000055035"/>
    </source>
</evidence>
<evidence type="ECO:0000256" key="1">
    <source>
        <dbReference type="ARBA" id="ARBA00004496"/>
    </source>
</evidence>
<dbReference type="STRING" id="456.Ljor_0887"/>
<dbReference type="Gene3D" id="3.40.50.720">
    <property type="entry name" value="NAD(P)-binding Rossmann-like Domain"/>
    <property type="match status" value="1"/>
</dbReference>
<proteinExistence type="inferred from homology"/>
<protein>
    <submittedName>
        <fullName evidence="7">Sepiapterin reductase</fullName>
    </submittedName>
</protein>
<dbReference type="InterPro" id="IPR051721">
    <property type="entry name" value="Biopterin_syn/organic_redct"/>
</dbReference>
<name>A0A0W0V8X5_9GAMM</name>
<reference evidence="7 8" key="1">
    <citation type="submission" date="2015-11" db="EMBL/GenBank/DDBJ databases">
        <title>Genomic analysis of 38 Legionella species identifies large and diverse effector repertoires.</title>
        <authorList>
            <person name="Burstein D."/>
            <person name="Amaro F."/>
            <person name="Zusman T."/>
            <person name="Lifshitz Z."/>
            <person name="Cohen O."/>
            <person name="Gilbert J.A."/>
            <person name="Pupko T."/>
            <person name="Shuman H.A."/>
            <person name="Segal G."/>
        </authorList>
    </citation>
    <scope>NUCLEOTIDE SEQUENCE [LARGE SCALE GENOMIC DNA]</scope>
    <source>
        <strain evidence="7 8">BL-540</strain>
    </source>
</reference>
<evidence type="ECO:0000256" key="3">
    <source>
        <dbReference type="ARBA" id="ARBA00022490"/>
    </source>
</evidence>
<dbReference type="SUPFAM" id="SSF51735">
    <property type="entry name" value="NAD(P)-binding Rossmann-fold domains"/>
    <property type="match status" value="1"/>
</dbReference>
<organism evidence="7 8">
    <name type="scientific">Legionella jordanis</name>
    <dbReference type="NCBI Taxonomy" id="456"/>
    <lineage>
        <taxon>Bacteria</taxon>
        <taxon>Pseudomonadati</taxon>
        <taxon>Pseudomonadota</taxon>
        <taxon>Gammaproteobacteria</taxon>
        <taxon>Legionellales</taxon>
        <taxon>Legionellaceae</taxon>
        <taxon>Legionella</taxon>
    </lineage>
</organism>
<evidence type="ECO:0000256" key="5">
    <source>
        <dbReference type="ARBA" id="ARBA00023002"/>
    </source>
</evidence>
<sequence>MFVITGGGTGIGRALARALAERGKKVLIVGRRKEPLIETAAFSPLIAFLCADVATHEGRASVAAELQNIISFAGLIHNAATIEPIAPMATVDEHSWQHTLDTNLNAPLFLSQLLLDKLKHGRVLHIGSGAAYFPITGWSAYCVSKAALSMLTRCWQMESRTTAFASVMPGIIDTDMQEIIRQARFMDEEKREFFLTLKSEKRLISTETVALFLSWLLLDVSKEQFISQEWDIYDKSHHNSWLVEPHQVPELE</sequence>
<keyword evidence="3" id="KW-0963">Cytoplasm</keyword>
<evidence type="ECO:0000259" key="6">
    <source>
        <dbReference type="SMART" id="SM00822"/>
    </source>
</evidence>
<keyword evidence="8" id="KW-1185">Reference proteome</keyword>
<dbReference type="InterPro" id="IPR057326">
    <property type="entry name" value="KR_dom"/>
</dbReference>
<dbReference type="Proteomes" id="UP000055035">
    <property type="component" value="Unassembled WGS sequence"/>
</dbReference>
<dbReference type="GO" id="GO:0004757">
    <property type="term" value="F:sepiapterin reductase (NADP+) activity"/>
    <property type="evidence" value="ECO:0007669"/>
    <property type="project" value="TreeGrafter"/>
</dbReference>
<dbReference type="EMBL" id="LNYJ01000011">
    <property type="protein sequence ID" value="KTD16581.1"/>
    <property type="molecule type" value="Genomic_DNA"/>
</dbReference>
<dbReference type="InterPro" id="IPR036291">
    <property type="entry name" value="NAD(P)-bd_dom_sf"/>
</dbReference>
<dbReference type="GO" id="GO:0006729">
    <property type="term" value="P:tetrahydrobiopterin biosynthetic process"/>
    <property type="evidence" value="ECO:0007669"/>
    <property type="project" value="TreeGrafter"/>
</dbReference>
<dbReference type="InterPro" id="IPR020904">
    <property type="entry name" value="Sc_DH/Rdtase_CS"/>
</dbReference>
<dbReference type="RefSeq" id="WP_058470424.1">
    <property type="nucleotide sequence ID" value="NZ_CAAAIC010000002.1"/>
</dbReference>